<evidence type="ECO:0000256" key="3">
    <source>
        <dbReference type="ARBA" id="ARBA00022553"/>
    </source>
</evidence>
<dbReference type="InterPro" id="IPR001789">
    <property type="entry name" value="Sig_transdc_resp-reg_receiver"/>
</dbReference>
<dbReference type="InterPro" id="IPR036390">
    <property type="entry name" value="WH_DNA-bd_sf"/>
</dbReference>
<feature type="region of interest" description="Disordered" evidence="9">
    <location>
        <begin position="225"/>
        <end position="248"/>
    </location>
</feature>
<feature type="domain" description="Response regulatory" evidence="10">
    <location>
        <begin position="4"/>
        <end position="121"/>
    </location>
</feature>
<dbReference type="Pfam" id="PF12840">
    <property type="entry name" value="HTH_20"/>
    <property type="match status" value="1"/>
</dbReference>
<dbReference type="PROSITE" id="PS50110">
    <property type="entry name" value="RESPONSE_REGULATORY"/>
    <property type="match status" value="1"/>
</dbReference>
<dbReference type="InterPro" id="IPR011991">
    <property type="entry name" value="ArsR-like_HTH"/>
</dbReference>
<dbReference type="GO" id="GO:0003677">
    <property type="term" value="F:DNA binding"/>
    <property type="evidence" value="ECO:0007669"/>
    <property type="project" value="UniProtKB-KW"/>
</dbReference>
<evidence type="ECO:0000256" key="2">
    <source>
        <dbReference type="ARBA" id="ARBA00022490"/>
    </source>
</evidence>
<evidence type="ECO:0000313" key="11">
    <source>
        <dbReference type="EMBL" id="CAB4901419.1"/>
    </source>
</evidence>
<evidence type="ECO:0000256" key="4">
    <source>
        <dbReference type="ARBA" id="ARBA00023012"/>
    </source>
</evidence>
<proteinExistence type="predicted"/>
<dbReference type="SMART" id="SM00448">
    <property type="entry name" value="REC"/>
    <property type="match status" value="1"/>
</dbReference>
<dbReference type="PANTHER" id="PTHR45526">
    <property type="entry name" value="TRANSCRIPTIONAL REGULATORY PROTEIN DPIA"/>
    <property type="match status" value="1"/>
</dbReference>
<gene>
    <name evidence="11" type="ORF">UFOPK3564_00597</name>
</gene>
<keyword evidence="7" id="KW-0010">Activator</keyword>
<sequence length="248" mass="26051">MSLGVLVVDDDFRVAALHAEVVGTVPGLQVVAQVHGAGAALDAVAKHRPDLVLLDRYLPDADGIDLLRRLRGARDGAPDVLMLTAARDLASVRAAARAGALHYLLKPVDFAVLRGRLQAWARLQAGLRRDAAVEVDQREIDRLFALRAGAAERGTPEGDGPPTARRVLEALRSADGERTATDVAEAVGVSRATAQRHLAALTRTGTVVLDLRYGATGRPEHLYRVAGAGSDPAPPAAAAPPRPADPLP</sequence>
<evidence type="ECO:0000256" key="8">
    <source>
        <dbReference type="ARBA" id="ARBA00023163"/>
    </source>
</evidence>
<keyword evidence="4" id="KW-0902">Two-component regulatory system</keyword>
<dbReference type="InterPro" id="IPR024187">
    <property type="entry name" value="Sig_transdc_resp-reg_cit/mal"/>
</dbReference>
<organism evidence="11">
    <name type="scientific">freshwater metagenome</name>
    <dbReference type="NCBI Taxonomy" id="449393"/>
    <lineage>
        <taxon>unclassified sequences</taxon>
        <taxon>metagenomes</taxon>
        <taxon>ecological metagenomes</taxon>
    </lineage>
</organism>
<evidence type="ECO:0000256" key="1">
    <source>
        <dbReference type="ARBA" id="ARBA00004496"/>
    </source>
</evidence>
<name>A0A6J7GDG9_9ZZZZ</name>
<dbReference type="EMBL" id="CAFBMK010000021">
    <property type="protein sequence ID" value="CAB4901419.1"/>
    <property type="molecule type" value="Genomic_DNA"/>
</dbReference>
<evidence type="ECO:0000256" key="7">
    <source>
        <dbReference type="ARBA" id="ARBA00023159"/>
    </source>
</evidence>
<dbReference type="PIRSF" id="PIRSF006171">
    <property type="entry name" value="RR_citrat_malat"/>
    <property type="match status" value="1"/>
</dbReference>
<feature type="compositionally biased region" description="Pro residues" evidence="9">
    <location>
        <begin position="232"/>
        <end position="248"/>
    </location>
</feature>
<dbReference type="PANTHER" id="PTHR45526:SF1">
    <property type="entry name" value="TRANSCRIPTIONAL REGULATORY PROTEIN DCUR-RELATED"/>
    <property type="match status" value="1"/>
</dbReference>
<evidence type="ECO:0000259" key="10">
    <source>
        <dbReference type="PROSITE" id="PS50110"/>
    </source>
</evidence>
<evidence type="ECO:0000256" key="6">
    <source>
        <dbReference type="ARBA" id="ARBA00023125"/>
    </source>
</evidence>
<dbReference type="Pfam" id="PF00072">
    <property type="entry name" value="Response_reg"/>
    <property type="match status" value="1"/>
</dbReference>
<keyword evidence="8" id="KW-0804">Transcription</keyword>
<dbReference type="GO" id="GO:0000156">
    <property type="term" value="F:phosphorelay response regulator activity"/>
    <property type="evidence" value="ECO:0007669"/>
    <property type="project" value="TreeGrafter"/>
</dbReference>
<dbReference type="InterPro" id="IPR036388">
    <property type="entry name" value="WH-like_DNA-bd_sf"/>
</dbReference>
<dbReference type="GO" id="GO:0005737">
    <property type="term" value="C:cytoplasm"/>
    <property type="evidence" value="ECO:0007669"/>
    <property type="project" value="UniProtKB-SubCell"/>
</dbReference>
<dbReference type="InterPro" id="IPR011006">
    <property type="entry name" value="CheY-like_superfamily"/>
</dbReference>
<dbReference type="CDD" id="cd00090">
    <property type="entry name" value="HTH_ARSR"/>
    <property type="match status" value="1"/>
</dbReference>
<evidence type="ECO:0000256" key="9">
    <source>
        <dbReference type="SAM" id="MobiDB-lite"/>
    </source>
</evidence>
<keyword evidence="6" id="KW-0238">DNA-binding</keyword>
<dbReference type="Gene3D" id="3.40.50.2300">
    <property type="match status" value="1"/>
</dbReference>
<protein>
    <submittedName>
        <fullName evidence="11">Unannotated protein</fullName>
    </submittedName>
</protein>
<accession>A0A6J7GDG9</accession>
<evidence type="ECO:0000256" key="5">
    <source>
        <dbReference type="ARBA" id="ARBA00023015"/>
    </source>
</evidence>
<comment type="subcellular location">
    <subcellularLocation>
        <location evidence="1">Cytoplasm</location>
    </subcellularLocation>
</comment>
<keyword evidence="3" id="KW-0597">Phosphoprotein</keyword>
<keyword evidence="2" id="KW-0963">Cytoplasm</keyword>
<keyword evidence="5" id="KW-0805">Transcription regulation</keyword>
<dbReference type="Gene3D" id="1.10.10.10">
    <property type="entry name" value="Winged helix-like DNA-binding domain superfamily/Winged helix DNA-binding domain"/>
    <property type="match status" value="1"/>
</dbReference>
<dbReference type="GO" id="GO:0003700">
    <property type="term" value="F:DNA-binding transcription factor activity"/>
    <property type="evidence" value="ECO:0007669"/>
    <property type="project" value="InterPro"/>
</dbReference>
<reference evidence="11" key="1">
    <citation type="submission" date="2020-05" db="EMBL/GenBank/DDBJ databases">
        <authorList>
            <person name="Chiriac C."/>
            <person name="Salcher M."/>
            <person name="Ghai R."/>
            <person name="Kavagutti S V."/>
        </authorList>
    </citation>
    <scope>NUCLEOTIDE SEQUENCE</scope>
</reference>
<dbReference type="InterPro" id="IPR051271">
    <property type="entry name" value="2C-system_Tx_regulators"/>
</dbReference>
<dbReference type="SUPFAM" id="SSF46785">
    <property type="entry name" value="Winged helix' DNA-binding domain"/>
    <property type="match status" value="1"/>
</dbReference>
<dbReference type="SUPFAM" id="SSF52172">
    <property type="entry name" value="CheY-like"/>
    <property type="match status" value="1"/>
</dbReference>
<dbReference type="AlphaFoldDB" id="A0A6J7GDG9"/>